<organism evidence="2">
    <name type="scientific">Oryza glumipatula</name>
    <dbReference type="NCBI Taxonomy" id="40148"/>
    <lineage>
        <taxon>Eukaryota</taxon>
        <taxon>Viridiplantae</taxon>
        <taxon>Streptophyta</taxon>
        <taxon>Embryophyta</taxon>
        <taxon>Tracheophyta</taxon>
        <taxon>Spermatophyta</taxon>
        <taxon>Magnoliopsida</taxon>
        <taxon>Liliopsida</taxon>
        <taxon>Poales</taxon>
        <taxon>Poaceae</taxon>
        <taxon>BOP clade</taxon>
        <taxon>Oryzoideae</taxon>
        <taxon>Oryzeae</taxon>
        <taxon>Oryzinae</taxon>
        <taxon>Oryza</taxon>
    </lineage>
</organism>
<name>A0A0E0A4H4_9ORYZ</name>
<protein>
    <submittedName>
        <fullName evidence="2">Uncharacterized protein</fullName>
    </submittedName>
</protein>
<feature type="region of interest" description="Disordered" evidence="1">
    <location>
        <begin position="1"/>
        <end position="22"/>
    </location>
</feature>
<dbReference type="AlphaFoldDB" id="A0A0E0A4H4"/>
<proteinExistence type="predicted"/>
<accession>A0A0E0A4H4</accession>
<evidence type="ECO:0000256" key="1">
    <source>
        <dbReference type="SAM" id="MobiDB-lite"/>
    </source>
</evidence>
<evidence type="ECO:0000313" key="2">
    <source>
        <dbReference type="EnsemblPlants" id="OGLUM06G01800.1"/>
    </source>
</evidence>
<reference evidence="2" key="1">
    <citation type="submission" date="2015-04" db="UniProtKB">
        <authorList>
            <consortium name="EnsemblPlants"/>
        </authorList>
    </citation>
    <scope>IDENTIFICATION</scope>
</reference>
<sequence>MAMTSRAPYGLSSKPSSRDEERKIMKAMRSQDEYSAMCTLRNAVALQQLYADASRTLICARSQVPSISNRPTHEKRNILIQVTWPTHQWSTDNWALTTGPTPQHKTGSSEPFTIATAIPQDYSNLRTFGSDSDATALASIVFPFPGGPKRRSPKGRNWA</sequence>
<dbReference type="EnsemblPlants" id="OGLUM06G01800.1">
    <property type="protein sequence ID" value="OGLUM06G01800.1"/>
    <property type="gene ID" value="OGLUM06G01800"/>
</dbReference>
<keyword evidence="3" id="KW-1185">Reference proteome</keyword>
<evidence type="ECO:0000313" key="3">
    <source>
        <dbReference type="Proteomes" id="UP000026961"/>
    </source>
</evidence>
<dbReference type="Proteomes" id="UP000026961">
    <property type="component" value="Chromosome 6"/>
</dbReference>
<reference evidence="2" key="2">
    <citation type="submission" date="2018-05" db="EMBL/GenBank/DDBJ databases">
        <title>OgluRS3 (Oryza glumaepatula Reference Sequence Version 3).</title>
        <authorList>
            <person name="Zhang J."/>
            <person name="Kudrna D."/>
            <person name="Lee S."/>
            <person name="Talag J."/>
            <person name="Welchert J."/>
            <person name="Wing R.A."/>
        </authorList>
    </citation>
    <scope>NUCLEOTIDE SEQUENCE [LARGE SCALE GENOMIC DNA]</scope>
</reference>
<dbReference type="Gramene" id="OGLUM06G01800.1">
    <property type="protein sequence ID" value="OGLUM06G01800.1"/>
    <property type="gene ID" value="OGLUM06G01800"/>
</dbReference>
<dbReference type="HOGENOM" id="CLU_1663486_0_0_1"/>